<accession>A0A0F9TC80</accession>
<protein>
    <submittedName>
        <fullName evidence="1">Uncharacterized protein</fullName>
    </submittedName>
</protein>
<evidence type="ECO:0000313" key="1">
    <source>
        <dbReference type="EMBL" id="KKN78840.1"/>
    </source>
</evidence>
<name>A0A0F9TC80_9ZZZZ</name>
<dbReference type="AlphaFoldDB" id="A0A0F9TC80"/>
<reference evidence="1" key="1">
    <citation type="journal article" date="2015" name="Nature">
        <title>Complex archaea that bridge the gap between prokaryotes and eukaryotes.</title>
        <authorList>
            <person name="Spang A."/>
            <person name="Saw J.H."/>
            <person name="Jorgensen S.L."/>
            <person name="Zaremba-Niedzwiedzka K."/>
            <person name="Martijn J."/>
            <person name="Lind A.E."/>
            <person name="van Eijk R."/>
            <person name="Schleper C."/>
            <person name="Guy L."/>
            <person name="Ettema T.J."/>
        </authorList>
    </citation>
    <scope>NUCLEOTIDE SEQUENCE</scope>
</reference>
<dbReference type="EMBL" id="LAZR01000256">
    <property type="protein sequence ID" value="KKN78840.1"/>
    <property type="molecule type" value="Genomic_DNA"/>
</dbReference>
<organism evidence="1">
    <name type="scientific">marine sediment metagenome</name>
    <dbReference type="NCBI Taxonomy" id="412755"/>
    <lineage>
        <taxon>unclassified sequences</taxon>
        <taxon>metagenomes</taxon>
        <taxon>ecological metagenomes</taxon>
    </lineage>
</organism>
<sequence>MKIPTLDQLESYARLRNLAVNCADFLMHYEDSDPPWTKKPKKGQKQGDPVYNWKLTMQTWHRVQLERGGMPKCSKSGCKLPGAYIIGKDRDGHPYRYCLDHRPQAKPGISKEMAGEALPNTIKLHSVNKNNRRNELTKQLKEK</sequence>
<proteinExistence type="predicted"/>
<comment type="caution">
    <text evidence="1">The sequence shown here is derived from an EMBL/GenBank/DDBJ whole genome shotgun (WGS) entry which is preliminary data.</text>
</comment>
<gene>
    <name evidence="1" type="ORF">LCGC14_0346120</name>
</gene>